<dbReference type="AlphaFoldDB" id="I4EC82"/>
<dbReference type="Gene3D" id="3.20.10.10">
    <property type="entry name" value="D-amino Acid Aminotransferase, subunit A, domain 2"/>
    <property type="match status" value="1"/>
</dbReference>
<dbReference type="InterPro" id="IPR018300">
    <property type="entry name" value="Aminotrans_IV_CS"/>
</dbReference>
<dbReference type="NCBIfam" id="NF005146">
    <property type="entry name" value="PRK06606.1"/>
    <property type="match status" value="1"/>
</dbReference>
<evidence type="ECO:0000256" key="11">
    <source>
        <dbReference type="ARBA" id="ARBA00023304"/>
    </source>
</evidence>
<dbReference type="GO" id="GO:0052655">
    <property type="term" value="F:L-valine-2-oxoglutarate transaminase activity"/>
    <property type="evidence" value="ECO:0007669"/>
    <property type="project" value="RHEA"/>
</dbReference>
<comment type="pathway">
    <text evidence="4 17">Amino-acid biosynthesis; L-valine biosynthesis; L-valine from pyruvate: step 4/4.</text>
</comment>
<evidence type="ECO:0000256" key="14">
    <source>
        <dbReference type="ARBA" id="ARBA00049229"/>
    </source>
</evidence>
<dbReference type="PROSITE" id="PS00770">
    <property type="entry name" value="AA_TRANSFER_CLASS_4"/>
    <property type="match status" value="1"/>
</dbReference>
<evidence type="ECO:0000256" key="9">
    <source>
        <dbReference type="ARBA" id="ARBA00022679"/>
    </source>
</evidence>
<evidence type="ECO:0000256" key="12">
    <source>
        <dbReference type="ARBA" id="ARBA00048212"/>
    </source>
</evidence>
<dbReference type="PANTHER" id="PTHR42743">
    <property type="entry name" value="AMINO-ACID AMINOTRANSFERASE"/>
    <property type="match status" value="1"/>
</dbReference>
<dbReference type="InterPro" id="IPR036038">
    <property type="entry name" value="Aminotransferase-like"/>
</dbReference>
<keyword evidence="11 17" id="KW-0100">Branched-chain amino acid biosynthesis</keyword>
<evidence type="ECO:0000256" key="13">
    <source>
        <dbReference type="ARBA" id="ARBA00048798"/>
    </source>
</evidence>
<evidence type="ECO:0000256" key="16">
    <source>
        <dbReference type="RuleBase" id="RU004516"/>
    </source>
</evidence>
<keyword evidence="10 16" id="KW-0663">Pyridoxal phosphate</keyword>
<keyword evidence="7 17" id="KW-0032">Aminotransferase</keyword>
<comment type="pathway">
    <text evidence="5 17">Amino-acid biosynthesis; L-leucine biosynthesis; L-leucine from 3-methyl-2-oxobutanoate: step 4/4.</text>
</comment>
<dbReference type="InterPro" id="IPR043132">
    <property type="entry name" value="BCAT-like_C"/>
</dbReference>
<evidence type="ECO:0000256" key="1">
    <source>
        <dbReference type="ARBA" id="ARBA00001933"/>
    </source>
</evidence>
<dbReference type="Pfam" id="PF01063">
    <property type="entry name" value="Aminotran_4"/>
    <property type="match status" value="1"/>
</dbReference>
<keyword evidence="9 17" id="KW-0808">Transferase</keyword>
<evidence type="ECO:0000256" key="17">
    <source>
        <dbReference type="RuleBase" id="RU364094"/>
    </source>
</evidence>
<evidence type="ECO:0000256" key="7">
    <source>
        <dbReference type="ARBA" id="ARBA00022576"/>
    </source>
</evidence>
<dbReference type="InterPro" id="IPR005785">
    <property type="entry name" value="B_amino_transI"/>
</dbReference>
<dbReference type="Gene3D" id="3.30.470.10">
    <property type="match status" value="1"/>
</dbReference>
<comment type="catalytic activity">
    <reaction evidence="12 17">
        <text>L-valine + 2-oxoglutarate = 3-methyl-2-oxobutanoate + L-glutamate</text>
        <dbReference type="Rhea" id="RHEA:24813"/>
        <dbReference type="ChEBI" id="CHEBI:11851"/>
        <dbReference type="ChEBI" id="CHEBI:16810"/>
        <dbReference type="ChEBI" id="CHEBI:29985"/>
        <dbReference type="ChEBI" id="CHEBI:57762"/>
        <dbReference type="EC" id="2.6.1.42"/>
    </reaction>
</comment>
<comment type="catalytic activity">
    <reaction evidence="14 17">
        <text>L-leucine + 2-oxoglutarate = 4-methyl-2-oxopentanoate + L-glutamate</text>
        <dbReference type="Rhea" id="RHEA:18321"/>
        <dbReference type="ChEBI" id="CHEBI:16810"/>
        <dbReference type="ChEBI" id="CHEBI:17865"/>
        <dbReference type="ChEBI" id="CHEBI:29985"/>
        <dbReference type="ChEBI" id="CHEBI:57427"/>
        <dbReference type="EC" id="2.6.1.42"/>
    </reaction>
</comment>
<dbReference type="UniPathway" id="UPA00049">
    <property type="reaction ID" value="UER00062"/>
</dbReference>
<comment type="similarity">
    <text evidence="6 15">Belongs to the class-IV pyridoxal-phosphate-dependent aminotransferase family.</text>
</comment>
<dbReference type="GO" id="GO:0052654">
    <property type="term" value="F:L-leucine-2-oxoglutarate transaminase activity"/>
    <property type="evidence" value="ECO:0007669"/>
    <property type="project" value="RHEA"/>
</dbReference>
<gene>
    <name evidence="17 18" type="primary">ilvE</name>
    <name evidence="18" type="ORF">NITHO_100010</name>
</gene>
<dbReference type="GO" id="GO:0009099">
    <property type="term" value="P:L-valine biosynthetic process"/>
    <property type="evidence" value="ECO:0007669"/>
    <property type="project" value="UniProtKB-UniPathway"/>
</dbReference>
<dbReference type="InterPro" id="IPR001544">
    <property type="entry name" value="Aminotrans_IV"/>
</dbReference>
<comment type="caution">
    <text evidence="18">The sequence shown here is derived from an EMBL/GenBank/DDBJ whole genome shotgun (WGS) entry which is preliminary data.</text>
</comment>
<dbReference type="InterPro" id="IPR033939">
    <property type="entry name" value="BCAT_family"/>
</dbReference>
<organism evidence="18 19">
    <name type="scientific">Nitrolancea hollandica Lb</name>
    <dbReference type="NCBI Taxonomy" id="1129897"/>
    <lineage>
        <taxon>Bacteria</taxon>
        <taxon>Pseudomonadati</taxon>
        <taxon>Thermomicrobiota</taxon>
        <taxon>Thermomicrobia</taxon>
        <taxon>Sphaerobacterales</taxon>
        <taxon>Sphaerobacterineae</taxon>
        <taxon>Sphaerobacteraceae</taxon>
        <taxon>Nitrolancea</taxon>
    </lineage>
</organism>
<dbReference type="Proteomes" id="UP000004221">
    <property type="component" value="Unassembled WGS sequence"/>
</dbReference>
<evidence type="ECO:0000313" key="19">
    <source>
        <dbReference type="Proteomes" id="UP000004221"/>
    </source>
</evidence>
<protein>
    <recommendedName>
        <fullName evidence="17">Branched-chain-amino-acid aminotransferase</fullName>
        <shortName evidence="17">BCAT</shortName>
        <ecNumber evidence="17">2.6.1.42</ecNumber>
    </recommendedName>
</protein>
<dbReference type="UniPathway" id="UPA00048">
    <property type="reaction ID" value="UER00073"/>
</dbReference>
<dbReference type="NCBIfam" id="TIGR01122">
    <property type="entry name" value="ilvE_I"/>
    <property type="match status" value="1"/>
</dbReference>
<keyword evidence="19" id="KW-1185">Reference proteome</keyword>
<sequence length="310" mass="34222">MVEFHMFPYAFFEGDFVPSDQAKVNIATHALQYGTGCFGGIRGYVDRDGTTINIFRLRDHTQRLLQSARLLRANVPYDADDIAGIVTDLIRKNAPRQNVYIRPFIYKAELALTPRLAGLRDALAIYMIELDDYLDLSAPVRLMVSSWQRIEDNIIPSRGKVTGAYINSSLAKDQASDAGYDDAIMLNRDGKIAEASGANIFIVRHGTLITPPVTEDILEGITRRSLVEFARDAGIPVAERSIDRSELYIADEAFLCGTGVQIAAIGSIDGRPIGDGKLGPVTSQLQSIYFSLVRGDDSPYRHYLTQVTAD</sequence>
<proteinExistence type="inferred from homology"/>
<accession>I4EC82</accession>
<dbReference type="OrthoDB" id="9805628at2"/>
<evidence type="ECO:0000256" key="4">
    <source>
        <dbReference type="ARBA" id="ARBA00004931"/>
    </source>
</evidence>
<dbReference type="EC" id="2.6.1.42" evidence="17"/>
<evidence type="ECO:0000256" key="6">
    <source>
        <dbReference type="ARBA" id="ARBA00009320"/>
    </source>
</evidence>
<dbReference type="RefSeq" id="WP_008474400.1">
    <property type="nucleotide sequence ID" value="NZ_CAGS01000002.1"/>
</dbReference>
<evidence type="ECO:0000256" key="3">
    <source>
        <dbReference type="ARBA" id="ARBA00004824"/>
    </source>
</evidence>
<dbReference type="InterPro" id="IPR043131">
    <property type="entry name" value="BCAT-like_N"/>
</dbReference>
<dbReference type="CDD" id="cd01557">
    <property type="entry name" value="BCAT_beta_family"/>
    <property type="match status" value="1"/>
</dbReference>
<dbReference type="GO" id="GO:0052656">
    <property type="term" value="F:L-isoleucine-2-oxoglutarate transaminase activity"/>
    <property type="evidence" value="ECO:0007669"/>
    <property type="project" value="RHEA"/>
</dbReference>
<dbReference type="EMBL" id="CAGS01000002">
    <property type="protein sequence ID" value="CCF82294.1"/>
    <property type="molecule type" value="Genomic_DNA"/>
</dbReference>
<comment type="cofactor">
    <cofactor evidence="1 16">
        <name>pyridoxal 5'-phosphate</name>
        <dbReference type="ChEBI" id="CHEBI:597326"/>
    </cofactor>
</comment>
<keyword evidence="8 17" id="KW-0028">Amino-acid biosynthesis</keyword>
<dbReference type="InterPro" id="IPR050571">
    <property type="entry name" value="Class-IV_PLP-Dep_Aminotrnsfr"/>
</dbReference>
<evidence type="ECO:0000256" key="5">
    <source>
        <dbReference type="ARBA" id="ARBA00005072"/>
    </source>
</evidence>
<dbReference type="UniPathway" id="UPA00047">
    <property type="reaction ID" value="UER00058"/>
</dbReference>
<dbReference type="FunFam" id="3.20.10.10:FF:000002">
    <property type="entry name" value="D-alanine aminotransferase"/>
    <property type="match status" value="1"/>
</dbReference>
<evidence type="ECO:0000313" key="18">
    <source>
        <dbReference type="EMBL" id="CCF82294.1"/>
    </source>
</evidence>
<evidence type="ECO:0000256" key="10">
    <source>
        <dbReference type="ARBA" id="ARBA00022898"/>
    </source>
</evidence>
<dbReference type="GO" id="GO:0009098">
    <property type="term" value="P:L-leucine biosynthetic process"/>
    <property type="evidence" value="ECO:0007669"/>
    <property type="project" value="UniProtKB-UniPathway"/>
</dbReference>
<reference evidence="18 19" key="1">
    <citation type="journal article" date="2012" name="ISME J.">
        <title>Nitrification expanded: discovery, physiology and genomics of a nitrite-oxidizing bacterium from the phylum Chloroflexi.</title>
        <authorList>
            <person name="Sorokin D.Y."/>
            <person name="Lucker S."/>
            <person name="Vejmelkova D."/>
            <person name="Kostrikina N.A."/>
            <person name="Kleerebezem R."/>
            <person name="Rijpstra W.I."/>
            <person name="Damste J.S."/>
            <person name="Le Paslier D."/>
            <person name="Muyzer G."/>
            <person name="Wagner M."/>
            <person name="van Loosdrecht M.C."/>
            <person name="Daims H."/>
        </authorList>
    </citation>
    <scope>NUCLEOTIDE SEQUENCE [LARGE SCALE GENOMIC DNA]</scope>
    <source>
        <strain evidence="19">none</strain>
    </source>
</reference>
<evidence type="ECO:0000256" key="15">
    <source>
        <dbReference type="RuleBase" id="RU004106"/>
    </source>
</evidence>
<comment type="pathway">
    <text evidence="3 17">Amino-acid biosynthesis; L-isoleucine biosynthesis; L-isoleucine from 2-oxobutanoate: step 4/4.</text>
</comment>
<dbReference type="SUPFAM" id="SSF56752">
    <property type="entry name" value="D-aminoacid aminotransferase-like PLP-dependent enzymes"/>
    <property type="match status" value="1"/>
</dbReference>
<dbReference type="GO" id="GO:0009097">
    <property type="term" value="P:isoleucine biosynthetic process"/>
    <property type="evidence" value="ECO:0007669"/>
    <property type="project" value="UniProtKB-UniPathway"/>
</dbReference>
<evidence type="ECO:0000256" key="2">
    <source>
        <dbReference type="ARBA" id="ARBA00003109"/>
    </source>
</evidence>
<evidence type="ECO:0000256" key="8">
    <source>
        <dbReference type="ARBA" id="ARBA00022605"/>
    </source>
</evidence>
<comment type="function">
    <text evidence="2 17">Acts on leucine, isoleucine and valine.</text>
</comment>
<name>I4EC82_9BACT</name>
<dbReference type="PANTHER" id="PTHR42743:SF4">
    <property type="entry name" value="BRANCHED-CHAIN-AMINO-ACID AMINOTRANSFERASE-RELATED"/>
    <property type="match status" value="1"/>
</dbReference>
<comment type="catalytic activity">
    <reaction evidence="13 17">
        <text>L-isoleucine + 2-oxoglutarate = (S)-3-methyl-2-oxopentanoate + L-glutamate</text>
        <dbReference type="Rhea" id="RHEA:24801"/>
        <dbReference type="ChEBI" id="CHEBI:16810"/>
        <dbReference type="ChEBI" id="CHEBI:29985"/>
        <dbReference type="ChEBI" id="CHEBI:35146"/>
        <dbReference type="ChEBI" id="CHEBI:58045"/>
        <dbReference type="EC" id="2.6.1.42"/>
    </reaction>
</comment>